<protein>
    <recommendedName>
        <fullName evidence="3">Capsule synthesis protein CapA domain-containing protein</fullName>
    </recommendedName>
</protein>
<proteinExistence type="inferred from homology"/>
<evidence type="ECO:0000259" key="3">
    <source>
        <dbReference type="SMART" id="SM00854"/>
    </source>
</evidence>
<comment type="caution">
    <text evidence="4">The sequence shown here is derived from an EMBL/GenBank/DDBJ whole genome shotgun (WGS) entry which is preliminary data.</text>
</comment>
<evidence type="ECO:0000313" key="5">
    <source>
        <dbReference type="Proteomes" id="UP000178603"/>
    </source>
</evidence>
<dbReference type="EMBL" id="MGGW01000004">
    <property type="protein sequence ID" value="OGM55295.1"/>
    <property type="molecule type" value="Genomic_DNA"/>
</dbReference>
<dbReference type="PANTHER" id="PTHR33393">
    <property type="entry name" value="POLYGLUTAMINE SYNTHESIS ACCESSORY PROTEIN RV0574C-RELATED"/>
    <property type="match status" value="1"/>
</dbReference>
<dbReference type="Proteomes" id="UP000178603">
    <property type="component" value="Unassembled WGS sequence"/>
</dbReference>
<feature type="transmembrane region" description="Helical" evidence="2">
    <location>
        <begin position="12"/>
        <end position="34"/>
    </location>
</feature>
<gene>
    <name evidence="4" type="ORF">A3E44_03360</name>
</gene>
<feature type="domain" description="Capsule synthesis protein CapA" evidence="3">
    <location>
        <begin position="62"/>
        <end position="286"/>
    </location>
</feature>
<dbReference type="SUPFAM" id="SSF56300">
    <property type="entry name" value="Metallo-dependent phosphatases"/>
    <property type="match status" value="1"/>
</dbReference>
<name>A0A1F8AVM9_9BACT</name>
<dbReference type="SMART" id="SM00854">
    <property type="entry name" value="PGA_cap"/>
    <property type="match status" value="1"/>
</dbReference>
<dbReference type="Gene3D" id="3.60.21.10">
    <property type="match status" value="1"/>
</dbReference>
<dbReference type="PANTHER" id="PTHR33393:SF13">
    <property type="entry name" value="PGA BIOSYNTHESIS PROTEIN CAPA"/>
    <property type="match status" value="1"/>
</dbReference>
<keyword evidence="2" id="KW-0812">Transmembrane</keyword>
<dbReference type="InterPro" id="IPR019079">
    <property type="entry name" value="Capsule_synth_CapA"/>
</dbReference>
<evidence type="ECO:0000256" key="2">
    <source>
        <dbReference type="SAM" id="Phobius"/>
    </source>
</evidence>
<reference evidence="4 5" key="1">
    <citation type="journal article" date="2016" name="Nat. Commun.">
        <title>Thousands of microbial genomes shed light on interconnected biogeochemical processes in an aquifer system.</title>
        <authorList>
            <person name="Anantharaman K."/>
            <person name="Brown C.T."/>
            <person name="Hug L.A."/>
            <person name="Sharon I."/>
            <person name="Castelle C.J."/>
            <person name="Probst A.J."/>
            <person name="Thomas B.C."/>
            <person name="Singh A."/>
            <person name="Wilkins M.J."/>
            <person name="Karaoz U."/>
            <person name="Brodie E.L."/>
            <person name="Williams K.H."/>
            <person name="Hubbard S.S."/>
            <person name="Banfield J.F."/>
        </authorList>
    </citation>
    <scope>NUCLEOTIDE SEQUENCE [LARGE SCALE GENOMIC DNA]</scope>
</reference>
<dbReference type="InterPro" id="IPR029052">
    <property type="entry name" value="Metallo-depent_PP-like"/>
</dbReference>
<keyword evidence="2" id="KW-1133">Transmembrane helix</keyword>
<evidence type="ECO:0000256" key="1">
    <source>
        <dbReference type="ARBA" id="ARBA00005662"/>
    </source>
</evidence>
<comment type="similarity">
    <text evidence="1">Belongs to the CapA family.</text>
</comment>
<sequence>MLKRINRALANNYYLIPVLGIFTGLTISFVYFTFFKKVQADHFPDSVQQLTINDKIEDASITLVAVGDVMLGRKVNEQAVSKNNFRWAFEKTADILKSADITMINLEGTLIANCPITQTNFYFCGGLGHIEGLNFAGVDIANLANNHSYNYGKDGLRQTIENLEKSGIAALGIGKAVYKEISGTKFAFLGYNDITLKEPGISWADNDRVKSEVGYSSQNSDITIVTFHWGVEYTDKPTDRQVTLAHLAIDAGADLVIGHHPHWTQTAETYKKKLIVYSLGNFIFDQMWSTKTREGEIAKFTFLNQELTDYELLPVFIEDFGQPRLVN</sequence>
<dbReference type="InterPro" id="IPR052169">
    <property type="entry name" value="CW_Biosynth-Accessory"/>
</dbReference>
<accession>A0A1F8AVM9</accession>
<organism evidence="4 5">
    <name type="scientific">Candidatus Woesebacteria bacterium RIFCSPHIGHO2_12_FULL_41_24</name>
    <dbReference type="NCBI Taxonomy" id="1802510"/>
    <lineage>
        <taxon>Bacteria</taxon>
        <taxon>Candidatus Woeseibacteriota</taxon>
    </lineage>
</organism>
<dbReference type="Pfam" id="PF09587">
    <property type="entry name" value="PGA_cap"/>
    <property type="match status" value="1"/>
</dbReference>
<dbReference type="AlphaFoldDB" id="A0A1F8AVM9"/>
<evidence type="ECO:0000313" key="4">
    <source>
        <dbReference type="EMBL" id="OGM55295.1"/>
    </source>
</evidence>
<keyword evidence="2" id="KW-0472">Membrane</keyword>
<dbReference type="CDD" id="cd07381">
    <property type="entry name" value="MPP_CapA"/>
    <property type="match status" value="1"/>
</dbReference>